<comment type="similarity">
    <text evidence="2">Belongs to the glycosyl hydrolase 20 family.</text>
</comment>
<evidence type="ECO:0000256" key="2">
    <source>
        <dbReference type="ARBA" id="ARBA00006285"/>
    </source>
</evidence>
<dbReference type="eggNOG" id="COG3525">
    <property type="taxonomic scope" value="Bacteria"/>
</dbReference>
<feature type="domain" description="Glycoside hydrolase family 20 catalytic" evidence="8">
    <location>
        <begin position="158"/>
        <end position="501"/>
    </location>
</feature>
<dbReference type="Pfam" id="PF13290">
    <property type="entry name" value="CHB_HEX_C_1"/>
    <property type="match status" value="1"/>
</dbReference>
<feature type="domain" description="Beta-hexosaminidase bacterial type N-terminal" evidence="9">
    <location>
        <begin position="28"/>
        <end position="154"/>
    </location>
</feature>
<dbReference type="InterPro" id="IPR029018">
    <property type="entry name" value="Hex-like_dom2"/>
</dbReference>
<dbReference type="Gene3D" id="3.30.379.10">
    <property type="entry name" value="Chitobiase/beta-hexosaminidase domain 2-like"/>
    <property type="match status" value="1"/>
</dbReference>
<accession>I3ZIX0</accession>
<dbReference type="Pfam" id="PF02838">
    <property type="entry name" value="Glyco_hydro_20b"/>
    <property type="match status" value="1"/>
</dbReference>
<dbReference type="PRINTS" id="PR00738">
    <property type="entry name" value="GLHYDRLASE20"/>
</dbReference>
<evidence type="ECO:0000256" key="3">
    <source>
        <dbReference type="ARBA" id="ARBA00012663"/>
    </source>
</evidence>
<dbReference type="KEGG" id="trs:Terro_2953"/>
<gene>
    <name evidence="11" type="ordered locus">Terro_2953</name>
</gene>
<keyword evidence="4" id="KW-0378">Hydrolase</keyword>
<evidence type="ECO:0000259" key="10">
    <source>
        <dbReference type="Pfam" id="PF13290"/>
    </source>
</evidence>
<evidence type="ECO:0000313" key="12">
    <source>
        <dbReference type="Proteomes" id="UP000006056"/>
    </source>
</evidence>
<dbReference type="InterPro" id="IPR025705">
    <property type="entry name" value="Beta_hexosaminidase_sua/sub"/>
</dbReference>
<feature type="chain" id="PRO_5003684154" description="beta-N-acetylhexosaminidase" evidence="7">
    <location>
        <begin position="27"/>
        <end position="764"/>
    </location>
</feature>
<dbReference type="SUPFAM" id="SSF55545">
    <property type="entry name" value="beta-N-acetylhexosaminidase-like domain"/>
    <property type="match status" value="1"/>
</dbReference>
<feature type="domain" description="GH29D-like beta-sandwich" evidence="10">
    <location>
        <begin position="547"/>
        <end position="598"/>
    </location>
</feature>
<evidence type="ECO:0000256" key="4">
    <source>
        <dbReference type="ARBA" id="ARBA00022801"/>
    </source>
</evidence>
<dbReference type="GO" id="GO:0016020">
    <property type="term" value="C:membrane"/>
    <property type="evidence" value="ECO:0007669"/>
    <property type="project" value="TreeGrafter"/>
</dbReference>
<dbReference type="Gene3D" id="3.20.20.80">
    <property type="entry name" value="Glycosidases"/>
    <property type="match status" value="1"/>
</dbReference>
<name>I3ZIX0_TERRK</name>
<dbReference type="Pfam" id="PF00728">
    <property type="entry name" value="Glyco_hydro_20"/>
    <property type="match status" value="1"/>
</dbReference>
<feature type="active site" description="Proton donor" evidence="6">
    <location>
        <position position="332"/>
    </location>
</feature>
<dbReference type="AlphaFoldDB" id="I3ZIX0"/>
<keyword evidence="7" id="KW-0732">Signal</keyword>
<evidence type="ECO:0000256" key="7">
    <source>
        <dbReference type="SAM" id="SignalP"/>
    </source>
</evidence>
<dbReference type="InterPro" id="IPR017853">
    <property type="entry name" value="GH"/>
</dbReference>
<protein>
    <recommendedName>
        <fullName evidence="3">beta-N-acetylhexosaminidase</fullName>
        <ecNumber evidence="3">3.2.1.52</ecNumber>
    </recommendedName>
</protein>
<proteinExistence type="inferred from homology"/>
<dbReference type="STRING" id="926566.Terro_2953"/>
<evidence type="ECO:0000256" key="5">
    <source>
        <dbReference type="ARBA" id="ARBA00023295"/>
    </source>
</evidence>
<keyword evidence="12" id="KW-1185">Reference proteome</keyword>
<dbReference type="PANTHER" id="PTHR22600:SF57">
    <property type="entry name" value="BETA-N-ACETYLHEXOSAMINIDASE"/>
    <property type="match status" value="1"/>
</dbReference>
<reference evidence="11 12" key="1">
    <citation type="submission" date="2012-06" db="EMBL/GenBank/DDBJ databases">
        <title>Complete genome of Terriglobus roseus DSM 18391.</title>
        <authorList>
            <consortium name="US DOE Joint Genome Institute (JGI-PGF)"/>
            <person name="Lucas S."/>
            <person name="Copeland A."/>
            <person name="Lapidus A."/>
            <person name="Glavina del Rio T."/>
            <person name="Dalin E."/>
            <person name="Tice H."/>
            <person name="Bruce D."/>
            <person name="Goodwin L."/>
            <person name="Pitluck S."/>
            <person name="Peters L."/>
            <person name="Mikhailova N."/>
            <person name="Munk A.C.C."/>
            <person name="Kyrpides N."/>
            <person name="Mavromatis K."/>
            <person name="Ivanova N."/>
            <person name="Brettin T."/>
            <person name="Detter J.C."/>
            <person name="Han C."/>
            <person name="Larimer F."/>
            <person name="Land M."/>
            <person name="Hauser L."/>
            <person name="Markowitz V."/>
            <person name="Cheng J.-F."/>
            <person name="Hugenholtz P."/>
            <person name="Woyke T."/>
            <person name="Wu D."/>
            <person name="Brambilla E."/>
            <person name="Klenk H.-P."/>
            <person name="Eisen J.A."/>
        </authorList>
    </citation>
    <scope>NUCLEOTIDE SEQUENCE [LARGE SCALE GENOMIC DNA]</scope>
    <source>
        <strain evidence="12">DSM 18391 / NRRL B-41598 / KBS 63</strain>
    </source>
</reference>
<dbReference type="PATRIC" id="fig|926566.3.peg.2948"/>
<comment type="catalytic activity">
    <reaction evidence="1">
        <text>Hydrolysis of terminal non-reducing N-acetyl-D-hexosamine residues in N-acetyl-beta-D-hexosaminides.</text>
        <dbReference type="EC" id="3.2.1.52"/>
    </reaction>
</comment>
<evidence type="ECO:0000313" key="11">
    <source>
        <dbReference type="EMBL" id="AFL89188.1"/>
    </source>
</evidence>
<evidence type="ECO:0000256" key="1">
    <source>
        <dbReference type="ARBA" id="ARBA00001231"/>
    </source>
</evidence>
<dbReference type="PANTHER" id="PTHR22600">
    <property type="entry name" value="BETA-HEXOSAMINIDASE"/>
    <property type="match status" value="1"/>
</dbReference>
<dbReference type="GO" id="GO:0030203">
    <property type="term" value="P:glycosaminoglycan metabolic process"/>
    <property type="evidence" value="ECO:0007669"/>
    <property type="project" value="TreeGrafter"/>
</dbReference>
<dbReference type="EC" id="3.2.1.52" evidence="3"/>
<dbReference type="CDD" id="cd06563">
    <property type="entry name" value="GH20_chitobiase-like"/>
    <property type="match status" value="1"/>
</dbReference>
<dbReference type="RefSeq" id="WP_014786452.1">
    <property type="nucleotide sequence ID" value="NC_018014.1"/>
</dbReference>
<dbReference type="Proteomes" id="UP000006056">
    <property type="component" value="Chromosome"/>
</dbReference>
<dbReference type="InterPro" id="IPR059177">
    <property type="entry name" value="GH29D-like_dom"/>
</dbReference>
<keyword evidence="5" id="KW-0326">Glycosidase</keyword>
<dbReference type="GO" id="GO:0005975">
    <property type="term" value="P:carbohydrate metabolic process"/>
    <property type="evidence" value="ECO:0007669"/>
    <property type="project" value="InterPro"/>
</dbReference>
<evidence type="ECO:0000259" key="8">
    <source>
        <dbReference type="Pfam" id="PF00728"/>
    </source>
</evidence>
<dbReference type="SUPFAM" id="SSF51445">
    <property type="entry name" value="(Trans)glycosidases"/>
    <property type="match status" value="1"/>
</dbReference>
<dbReference type="InterPro" id="IPR015883">
    <property type="entry name" value="Glyco_hydro_20_cat"/>
</dbReference>
<evidence type="ECO:0000259" key="9">
    <source>
        <dbReference type="Pfam" id="PF02838"/>
    </source>
</evidence>
<dbReference type="InterPro" id="IPR015882">
    <property type="entry name" value="HEX_bac_N"/>
</dbReference>
<evidence type="ECO:0000256" key="6">
    <source>
        <dbReference type="PIRSR" id="PIRSR625705-1"/>
    </source>
</evidence>
<feature type="signal peptide" evidence="7">
    <location>
        <begin position="1"/>
        <end position="26"/>
    </location>
</feature>
<dbReference type="HOGENOM" id="CLU_007082_1_1_0"/>
<organism evidence="11 12">
    <name type="scientific">Terriglobus roseus (strain DSM 18391 / NRRL B-41598 / KBS 63)</name>
    <dbReference type="NCBI Taxonomy" id="926566"/>
    <lineage>
        <taxon>Bacteria</taxon>
        <taxon>Pseudomonadati</taxon>
        <taxon>Acidobacteriota</taxon>
        <taxon>Terriglobia</taxon>
        <taxon>Terriglobales</taxon>
        <taxon>Acidobacteriaceae</taxon>
        <taxon>Terriglobus</taxon>
    </lineage>
</organism>
<dbReference type="GO" id="GO:0004563">
    <property type="term" value="F:beta-N-acetylhexosaminidase activity"/>
    <property type="evidence" value="ECO:0007669"/>
    <property type="project" value="UniProtKB-EC"/>
</dbReference>
<dbReference type="EMBL" id="CP003379">
    <property type="protein sequence ID" value="AFL89188.1"/>
    <property type="molecule type" value="Genomic_DNA"/>
</dbReference>
<sequence length="764" mass="83332">MSRTKRALLPVAFCSASIFATSQAQTAISVTPAPAHVETSSGMLDLRRGLAVHTASSDADAASVTRYLQGLLATTHTPALLTTSKSKAPQLTFVHRDARKPAQGGNDESYALDVTPAGVTITAASRAGYLYGAISLWQMMAHAPGSINAVHIEDGPRFRWRGIMLDSARHMQSEQFILQLLDYMAEHKLNTFHWHLTEDQGWRIEIKRYPKLTSVGGFRPQTMPPWQAGSNAATGPYGGFYTQDQIRHIVAYAKERNITVVPEIEMPGHATAALVAYPELGSAKGLPGMPVGWGIYPTLFNTDDATFEFLQNVLTEVMELFPGEYIHVGGDEALKDQWKANPTVQAKMKELGIHDEDAMQSWFMGRMEKFINAHGRRLVGWDEILQGGLSPNATVMSWRGMEGAVSAAKQGHDAILTPNRPLYFNYRQSDATDETAGRDPVNSLADVYNFKALPATLTAAEQAHVLGVQGSIWSEYVLTEDRVQHMLFPRAAALAEMAWSPDDRRDYKDFLHRLPADLQRTQDAGMKPALSVFEVQAHATPTGTGDHASLQLATQGNLGEIRYTLDGSPVVKTSPVFSGALQVPLPSEVHALAFDGSTALGLPIAQKITLASTLRRDSRELDACTGSAGIQMEQDPPRNAERPVFRVVYSNPCWIYRKADLDRFSGVTLGMGSIPYIFRSGNRPMPAPSNTITTAKVVVHVDSCKGPVLTTVPLAPAWRKDGVVPLPSAAVTGTTGVHDLCFAVENTEDPGTVWLLNFIQPTPR</sequence>